<comment type="similarity">
    <text evidence="1">Belongs to the transferase hexapeptide repeat family.</text>
</comment>
<dbReference type="Gene3D" id="2.160.10.10">
    <property type="entry name" value="Hexapeptide repeat proteins"/>
    <property type="match status" value="1"/>
</dbReference>
<dbReference type="InterPro" id="IPR045304">
    <property type="entry name" value="LbH_SAT"/>
</dbReference>
<protein>
    <submittedName>
        <fullName evidence="5">Serine acetyltransferase</fullName>
    </submittedName>
</protein>
<organism evidence="5 6">
    <name type="scientific">Empedobacter tilapiae</name>
    <dbReference type="NCBI Taxonomy" id="2491114"/>
    <lineage>
        <taxon>Bacteria</taxon>
        <taxon>Pseudomonadati</taxon>
        <taxon>Bacteroidota</taxon>
        <taxon>Flavobacteriia</taxon>
        <taxon>Flavobacteriales</taxon>
        <taxon>Weeksellaceae</taxon>
        <taxon>Empedobacter</taxon>
    </lineage>
</organism>
<dbReference type="RefSeq" id="WP_135835296.1">
    <property type="nucleotide sequence ID" value="NZ_CAUQWU010000005.1"/>
</dbReference>
<dbReference type="SUPFAM" id="SSF51161">
    <property type="entry name" value="Trimeric LpxA-like enzymes"/>
    <property type="match status" value="1"/>
</dbReference>
<dbReference type="Pfam" id="PF00132">
    <property type="entry name" value="Hexapep"/>
    <property type="match status" value="1"/>
</dbReference>
<dbReference type="InterPro" id="IPR018357">
    <property type="entry name" value="Hexapep_transf_CS"/>
</dbReference>
<evidence type="ECO:0000256" key="1">
    <source>
        <dbReference type="ARBA" id="ARBA00007274"/>
    </source>
</evidence>
<dbReference type="GO" id="GO:0016746">
    <property type="term" value="F:acyltransferase activity"/>
    <property type="evidence" value="ECO:0007669"/>
    <property type="project" value="UniProtKB-KW"/>
</dbReference>
<dbReference type="CDD" id="cd03354">
    <property type="entry name" value="LbH_SAT"/>
    <property type="match status" value="1"/>
</dbReference>
<keyword evidence="4" id="KW-0012">Acyltransferase</keyword>
<dbReference type="PROSITE" id="PS00101">
    <property type="entry name" value="HEXAPEP_TRANSFERASES"/>
    <property type="match status" value="1"/>
</dbReference>
<evidence type="ECO:0000256" key="4">
    <source>
        <dbReference type="ARBA" id="ARBA00023315"/>
    </source>
</evidence>
<proteinExistence type="inferred from homology"/>
<name>A0A4Z1B7D1_9FLAO</name>
<keyword evidence="6" id="KW-1185">Reference proteome</keyword>
<dbReference type="OrthoDB" id="9814490at2"/>
<dbReference type="InterPro" id="IPR011004">
    <property type="entry name" value="Trimer_LpxA-like_sf"/>
</dbReference>
<evidence type="ECO:0000256" key="2">
    <source>
        <dbReference type="ARBA" id="ARBA00022679"/>
    </source>
</evidence>
<gene>
    <name evidence="5" type="ORF">E4J94_07925</name>
</gene>
<dbReference type="AlphaFoldDB" id="A0A4Z1B7D1"/>
<reference evidence="5 6" key="1">
    <citation type="submission" date="2019-03" db="EMBL/GenBank/DDBJ databases">
        <title>Empedobacter tilapiae sp. nov., isolated from an intestine of Nile tilapia Oreochromis niloticus.</title>
        <authorList>
            <person name="Kim Y.-O."/>
            <person name="Yoon J.-H."/>
        </authorList>
    </citation>
    <scope>NUCLEOTIDE SEQUENCE [LARGE SCALE GENOMIC DNA]</scope>
    <source>
        <strain evidence="5 6">MRS2</strain>
    </source>
</reference>
<keyword evidence="3" id="KW-0677">Repeat</keyword>
<comment type="caution">
    <text evidence="5">The sequence shown here is derived from an EMBL/GenBank/DDBJ whole genome shotgun (WGS) entry which is preliminary data.</text>
</comment>
<dbReference type="PANTHER" id="PTHR42811">
    <property type="entry name" value="SERINE ACETYLTRANSFERASE"/>
    <property type="match status" value="1"/>
</dbReference>
<keyword evidence="2 5" id="KW-0808">Transferase</keyword>
<dbReference type="EMBL" id="SRPE01000005">
    <property type="protein sequence ID" value="TGN27136.1"/>
    <property type="molecule type" value="Genomic_DNA"/>
</dbReference>
<evidence type="ECO:0000256" key="3">
    <source>
        <dbReference type="ARBA" id="ARBA00022737"/>
    </source>
</evidence>
<evidence type="ECO:0000313" key="6">
    <source>
        <dbReference type="Proteomes" id="UP000297998"/>
    </source>
</evidence>
<sequence>MKTIIQQDFYRNFGYWTDFPFLKGFMNPGFRYIYFLRKAQQYSSKHFFGFVYRLLLRHYSIKYGYQISARTEIGPGLNLGHWGTVVVNPKCRIGKNCNIAHGVTLGQTNRGKKKGFPVLKNDVWVGTNAVIVGGIIIGNNVLIAPNSYVTEDVPDNSIVTGNPMKVISNENATEGYINNRIED</sequence>
<dbReference type="InterPro" id="IPR001451">
    <property type="entry name" value="Hexapep"/>
</dbReference>
<accession>A0A4Z1B7D1</accession>
<evidence type="ECO:0000313" key="5">
    <source>
        <dbReference type="EMBL" id="TGN27136.1"/>
    </source>
</evidence>
<dbReference type="Proteomes" id="UP000297998">
    <property type="component" value="Unassembled WGS sequence"/>
</dbReference>